<protein>
    <recommendedName>
        <fullName evidence="5">Galactosyl transferase GMA12/MNN10 family protein</fullName>
    </recommendedName>
</protein>
<organism evidence="3 4">
    <name type="scientific">Sphingomonas abietis</name>
    <dbReference type="NCBI Taxonomy" id="3012344"/>
    <lineage>
        <taxon>Bacteria</taxon>
        <taxon>Pseudomonadati</taxon>
        <taxon>Pseudomonadota</taxon>
        <taxon>Alphaproteobacteria</taxon>
        <taxon>Sphingomonadales</taxon>
        <taxon>Sphingomonadaceae</taxon>
        <taxon>Sphingomonas</taxon>
    </lineage>
</organism>
<evidence type="ECO:0000313" key="4">
    <source>
        <dbReference type="Proteomes" id="UP001210865"/>
    </source>
</evidence>
<dbReference type="InterPro" id="IPR008630">
    <property type="entry name" value="Glyco_trans_34"/>
</dbReference>
<dbReference type="PANTHER" id="PTHR31306">
    <property type="entry name" value="ALPHA-1,6-MANNOSYLTRANSFERASE MNN11-RELATED"/>
    <property type="match status" value="1"/>
</dbReference>
<dbReference type="Gene3D" id="3.90.550.10">
    <property type="entry name" value="Spore Coat Polysaccharide Biosynthesis Protein SpsA, Chain A"/>
    <property type="match status" value="1"/>
</dbReference>
<evidence type="ECO:0008006" key="5">
    <source>
        <dbReference type="Google" id="ProtNLM"/>
    </source>
</evidence>
<keyword evidence="2" id="KW-0808">Transferase</keyword>
<dbReference type="RefSeq" id="WP_270076033.1">
    <property type="nucleotide sequence ID" value="NZ_CP115174.1"/>
</dbReference>
<evidence type="ECO:0000256" key="2">
    <source>
        <dbReference type="ARBA" id="ARBA00022679"/>
    </source>
</evidence>
<accession>A0ABY7NIP0</accession>
<dbReference type="InterPro" id="IPR029044">
    <property type="entry name" value="Nucleotide-diphossugar_trans"/>
</dbReference>
<proteinExistence type="predicted"/>
<name>A0ABY7NIP0_9SPHN</name>
<dbReference type="SUPFAM" id="SSF53448">
    <property type="entry name" value="Nucleotide-diphospho-sugar transferases"/>
    <property type="match status" value="1"/>
</dbReference>
<dbReference type="Proteomes" id="UP001210865">
    <property type="component" value="Chromosome"/>
</dbReference>
<dbReference type="EMBL" id="CP115174">
    <property type="protein sequence ID" value="WBO21384.1"/>
    <property type="molecule type" value="Genomic_DNA"/>
</dbReference>
<evidence type="ECO:0000256" key="1">
    <source>
        <dbReference type="ARBA" id="ARBA00022676"/>
    </source>
</evidence>
<sequence length="286" mass="31171">MNPGDVALVTFNAVPRHQESLKYARLGAIGVAATRAFAARHGHHFYGTMPDVGDRPACWAKIPALRAALRHHRWAIWVDADAVALHPASVLPLLDTDADLVCERPDSFFRWLGLDPALGRAAQPVQSAVFALRASPWTMQLLDAAWDRTEFITPPTRWNGIGEQEAINAVLKRRPAADRDRMQYVQGLQAPPALAAADTRFVHFYGDRAHPILPATVCAAVLDRFADAVEAGDGHAMPLALVHWSAIQRVTAGAEAGADARRSPACFGYDRAMLVRAAAPWMRRAG</sequence>
<evidence type="ECO:0000313" key="3">
    <source>
        <dbReference type="EMBL" id="WBO21384.1"/>
    </source>
</evidence>
<gene>
    <name evidence="3" type="ORF">PBT88_14470</name>
</gene>
<dbReference type="PANTHER" id="PTHR31306:SF4">
    <property type="entry name" value="ALPHA-1,2-GALACTOSYLTRANSFERASE"/>
    <property type="match status" value="1"/>
</dbReference>
<dbReference type="Pfam" id="PF05637">
    <property type="entry name" value="Glyco_transf_34"/>
    <property type="match status" value="1"/>
</dbReference>
<reference evidence="3 4" key="1">
    <citation type="submission" date="2022-12" db="EMBL/GenBank/DDBJ databases">
        <title>Sphingomonas abieness sp. nov., an endophytic bacterium isolated from Abies koreana.</title>
        <authorList>
            <person name="Jiang L."/>
            <person name="Lee J."/>
        </authorList>
    </citation>
    <scope>NUCLEOTIDE SEQUENCE [LARGE SCALE GENOMIC DNA]</scope>
    <source>
        <strain evidence="4">PAMB 00755</strain>
    </source>
</reference>
<keyword evidence="4" id="KW-1185">Reference proteome</keyword>
<keyword evidence="1" id="KW-0328">Glycosyltransferase</keyword>